<gene>
    <name evidence="2" type="ORF">H7993_01705</name>
</gene>
<keyword evidence="3" id="KW-1185">Reference proteome</keyword>
<dbReference type="InterPro" id="IPR043990">
    <property type="entry name" value="AC_1"/>
</dbReference>
<dbReference type="RefSeq" id="WP_185793214.1">
    <property type="nucleotide sequence ID" value="NZ_JACMYH010000001.1"/>
</dbReference>
<name>A0A7X1G266_9PSED</name>
<comment type="caution">
    <text evidence="2">The sequence shown here is derived from an EMBL/GenBank/DDBJ whole genome shotgun (WGS) entry which is preliminary data.</text>
</comment>
<protein>
    <submittedName>
        <fullName evidence="2">Autotransporter outer membrane beta-barrel domain-containing protein</fullName>
    </submittedName>
</protein>
<dbReference type="NCBIfam" id="TIGR04393">
    <property type="entry name" value="rpt_T5SS_PEPC"/>
    <property type="match status" value="2"/>
</dbReference>
<dbReference type="SUPFAM" id="SSF103515">
    <property type="entry name" value="Autotransporter"/>
    <property type="match status" value="1"/>
</dbReference>
<dbReference type="Pfam" id="PF18883">
    <property type="entry name" value="AC_1"/>
    <property type="match status" value="1"/>
</dbReference>
<proteinExistence type="predicted"/>
<dbReference type="CDD" id="cd01344">
    <property type="entry name" value="PL2_Passenger_AT"/>
    <property type="match status" value="1"/>
</dbReference>
<dbReference type="InterPro" id="IPR036709">
    <property type="entry name" value="Autotransporte_beta_dom_sf"/>
</dbReference>
<dbReference type="GO" id="GO:0019867">
    <property type="term" value="C:outer membrane"/>
    <property type="evidence" value="ECO:0007669"/>
    <property type="project" value="InterPro"/>
</dbReference>
<dbReference type="EMBL" id="JACMYH010000001">
    <property type="protein sequence ID" value="MBC2677093.1"/>
    <property type="molecule type" value="Genomic_DNA"/>
</dbReference>
<evidence type="ECO:0000313" key="3">
    <source>
        <dbReference type="Proteomes" id="UP000546173"/>
    </source>
</evidence>
<dbReference type="InterPro" id="IPR030895">
    <property type="entry name" value="T5SS_PEPC_rpt"/>
</dbReference>
<dbReference type="Gene3D" id="2.160.20.20">
    <property type="match status" value="1"/>
</dbReference>
<dbReference type="Gene3D" id="2.40.128.130">
    <property type="entry name" value="Autotransporter beta-domain"/>
    <property type="match status" value="1"/>
</dbReference>
<dbReference type="PROSITE" id="PS51208">
    <property type="entry name" value="AUTOTRANSPORTER"/>
    <property type="match status" value="1"/>
</dbReference>
<dbReference type="Pfam" id="PF03797">
    <property type="entry name" value="Autotransporter"/>
    <property type="match status" value="1"/>
</dbReference>
<dbReference type="InterPro" id="IPR050909">
    <property type="entry name" value="Bact_Autotransporter_VF"/>
</dbReference>
<sequence length="821" mass="85146">MLNFVGFKYWWAVEMAIKNKILQCSGLAWMFVMPQDVVALSVNGPDPLNFNIPFSPTIGNGLNVGTYGYGRVNITNGAKVTSHSVGVGSGQLGVDAGSEGVVVVSGSGSRWNSTGDTKVGVNGKGLLVVDSAARVSVGESLEVGVEGDSIGSVVVSNGSSLSVENTLDVGGEDFSQGSVSVTGGSVINVVGAGVGSITLGRASNSAGDLIVSGDGSTVNAAEVTVVGKGGSGMLTLQNKGELHTNKLVLADAAGSSGVLYIGSSNIDAPSEAGSLNSTEGVWLGAGDGSIVFNHTASDYEFAAAIKGGGSALIAKGRTILTGESTYSGLTKLVGGVLEAGGMNVFSKNSDYTVFEGGALSLNGYGQTLGGLTNSGVVSLQGPRAGAVLTIDGNYTGGNGLLIFNSVLNGDESVTDRLVVLGDTSGLTKVSVNNLGGSGASTLNGIELITVQGNSLAQFEQAGRIVAGAYDYRLVRGEGANSGNWYLDSGTSEVPEIPQSQTIRPEAGSYSANLAMANALFETRLEDRPGSRDYTDPLSGEQKTTRLWMKTIRGYAQGVDVSGQLSTHSDRQAVMIGSDIASGATGKGGGWRVGALAGYGSGTNDTSYKLNSYDSKGRVSGYSIGVYSTWYEDAVDEMGAYIDGVLQYSWFDNSVKGEGLNGEQYKSRGPVASVEVGRVMEVSKFRGFSFYIQPKMKLAWSNIKAEDHIERNGTVVRFGNESGIYTHLAVRAFLKNIDRGSSAGTEIKPYVEAGWIHSDKVYSVNMDRVKISQDGYRDVGEIKLGVEGEVTSRLGLSGAVGHRFGGRNYSDSVAEVSLTYGF</sequence>
<dbReference type="PANTHER" id="PTHR12338:SF5">
    <property type="entry name" value="ANTIGEN 43-RELATED"/>
    <property type="match status" value="1"/>
</dbReference>
<accession>A0A7X1G266</accession>
<dbReference type="InterPro" id="IPR006315">
    <property type="entry name" value="OM_autotransptr_brl_dom"/>
</dbReference>
<evidence type="ECO:0000313" key="2">
    <source>
        <dbReference type="EMBL" id="MBC2677093.1"/>
    </source>
</evidence>
<dbReference type="PANTHER" id="PTHR12338">
    <property type="entry name" value="AUTOTRANSPORTER"/>
    <property type="match status" value="1"/>
</dbReference>
<evidence type="ECO:0000259" key="1">
    <source>
        <dbReference type="PROSITE" id="PS51208"/>
    </source>
</evidence>
<reference evidence="2 3" key="1">
    <citation type="submission" date="2020-08" db="EMBL/GenBank/DDBJ databases">
        <title>Pseudomonas sp. nov.</title>
        <authorList>
            <person name="Gieschler S."/>
            <person name="Fiedler G."/>
            <person name="Brinks E."/>
            <person name="Boehnlein C."/>
            <person name="Franz C.M.A.P."/>
            <person name="Kabisch J."/>
        </authorList>
    </citation>
    <scope>NUCLEOTIDE SEQUENCE [LARGE SCALE GENOMIC DNA]</scope>
    <source>
        <strain evidence="2 3">MBT-2</strain>
    </source>
</reference>
<dbReference type="InterPro" id="IPR011050">
    <property type="entry name" value="Pectin_lyase_fold/virulence"/>
</dbReference>
<feature type="domain" description="Autotransporter" evidence="1">
    <location>
        <begin position="539"/>
        <end position="821"/>
    </location>
</feature>
<dbReference type="SMART" id="SM00869">
    <property type="entry name" value="Autotransporter"/>
    <property type="match status" value="1"/>
</dbReference>
<organism evidence="2 3">
    <name type="scientific">Pseudomonas baltica</name>
    <dbReference type="NCBI Taxonomy" id="2762576"/>
    <lineage>
        <taxon>Bacteria</taxon>
        <taxon>Pseudomonadati</taxon>
        <taxon>Pseudomonadota</taxon>
        <taxon>Gammaproteobacteria</taxon>
        <taxon>Pseudomonadales</taxon>
        <taxon>Pseudomonadaceae</taxon>
        <taxon>Pseudomonas</taxon>
    </lineage>
</organism>
<dbReference type="Proteomes" id="UP000546173">
    <property type="component" value="Unassembled WGS sequence"/>
</dbReference>
<dbReference type="SUPFAM" id="SSF51126">
    <property type="entry name" value="Pectin lyase-like"/>
    <property type="match status" value="1"/>
</dbReference>
<dbReference type="AlphaFoldDB" id="A0A7X1G266"/>
<dbReference type="NCBIfam" id="TIGR01414">
    <property type="entry name" value="autotrans_barl"/>
    <property type="match status" value="1"/>
</dbReference>
<dbReference type="InterPro" id="IPR012332">
    <property type="entry name" value="Autotransporter_pectin_lyase_C"/>
</dbReference>
<dbReference type="InterPro" id="IPR005546">
    <property type="entry name" value="Autotransporte_beta"/>
</dbReference>